<dbReference type="AlphaFoldDB" id="A0A7V4XR16"/>
<feature type="domain" description="VTT" evidence="2">
    <location>
        <begin position="37"/>
        <end position="148"/>
    </location>
</feature>
<dbReference type="Pfam" id="PF09335">
    <property type="entry name" value="VTT_dom"/>
    <property type="match status" value="1"/>
</dbReference>
<reference evidence="3" key="1">
    <citation type="journal article" date="2020" name="mSystems">
        <title>Genome- and Community-Level Interaction Insights into Carbon Utilization and Element Cycling Functions of Hydrothermarchaeota in Hydrothermal Sediment.</title>
        <authorList>
            <person name="Zhou Z."/>
            <person name="Liu Y."/>
            <person name="Xu W."/>
            <person name="Pan J."/>
            <person name="Luo Z.H."/>
            <person name="Li M."/>
        </authorList>
    </citation>
    <scope>NUCLEOTIDE SEQUENCE [LARGE SCALE GENOMIC DNA]</scope>
    <source>
        <strain evidence="3">SpSt-855</strain>
    </source>
</reference>
<protein>
    <submittedName>
        <fullName evidence="3">DedA family protein</fullName>
    </submittedName>
</protein>
<name>A0A7V4XR16_9BACT</name>
<feature type="transmembrane region" description="Helical" evidence="1">
    <location>
        <begin position="50"/>
        <end position="71"/>
    </location>
</feature>
<gene>
    <name evidence="3" type="ORF">ENW50_02210</name>
</gene>
<keyword evidence="1" id="KW-1133">Transmembrane helix</keyword>
<dbReference type="GO" id="GO:0005886">
    <property type="term" value="C:plasma membrane"/>
    <property type="evidence" value="ECO:0007669"/>
    <property type="project" value="TreeGrafter"/>
</dbReference>
<feature type="transmembrane region" description="Helical" evidence="1">
    <location>
        <begin position="170"/>
        <end position="191"/>
    </location>
</feature>
<keyword evidence="1" id="KW-0812">Transmembrane</keyword>
<keyword evidence="1" id="KW-0472">Membrane</keyword>
<comment type="caution">
    <text evidence="3">The sequence shown here is derived from an EMBL/GenBank/DDBJ whole genome shotgun (WGS) entry which is preliminary data.</text>
</comment>
<accession>A0A7V4XR16</accession>
<feature type="transmembrane region" description="Helical" evidence="1">
    <location>
        <begin position="118"/>
        <end position="138"/>
    </location>
</feature>
<dbReference type="PANTHER" id="PTHR42709">
    <property type="entry name" value="ALKALINE PHOSPHATASE LIKE PROTEIN"/>
    <property type="match status" value="1"/>
</dbReference>
<dbReference type="EMBL" id="DTKL01000015">
    <property type="protein sequence ID" value="HGY93492.1"/>
    <property type="molecule type" value="Genomic_DNA"/>
</dbReference>
<sequence>MTKWKVILLAFVKPLGFWGAGVIAFIDASSIPLPMDLIMAGYAWSDRWHFYLYAILAGVGSSIGALIPYYLGRAGGELFLLRRIDRKRFESLRDRFERQEMVSMIIPSMMPPPTPWKLFVFGAGVFEMKAPQFLLAVFIGRTIRYLVEGLLTVLYGPKIIVLFGNLVHKHLILLLLGSLAFIGLIVWWLVWRALREVKE</sequence>
<dbReference type="InterPro" id="IPR051311">
    <property type="entry name" value="DedA_domain"/>
</dbReference>
<organism evidence="3">
    <name type="scientific">Acidobacterium capsulatum</name>
    <dbReference type="NCBI Taxonomy" id="33075"/>
    <lineage>
        <taxon>Bacteria</taxon>
        <taxon>Pseudomonadati</taxon>
        <taxon>Acidobacteriota</taxon>
        <taxon>Terriglobia</taxon>
        <taxon>Terriglobales</taxon>
        <taxon>Acidobacteriaceae</taxon>
        <taxon>Acidobacterium</taxon>
    </lineage>
</organism>
<feature type="transmembrane region" description="Helical" evidence="1">
    <location>
        <begin position="145"/>
        <end position="164"/>
    </location>
</feature>
<dbReference type="InterPro" id="IPR032816">
    <property type="entry name" value="VTT_dom"/>
</dbReference>
<evidence type="ECO:0000256" key="1">
    <source>
        <dbReference type="SAM" id="Phobius"/>
    </source>
</evidence>
<proteinExistence type="predicted"/>
<feature type="transmembrane region" description="Helical" evidence="1">
    <location>
        <begin position="6"/>
        <end position="29"/>
    </location>
</feature>
<evidence type="ECO:0000259" key="2">
    <source>
        <dbReference type="Pfam" id="PF09335"/>
    </source>
</evidence>
<dbReference type="PANTHER" id="PTHR42709:SF11">
    <property type="entry name" value="DEDA FAMILY PROTEIN"/>
    <property type="match status" value="1"/>
</dbReference>
<evidence type="ECO:0000313" key="3">
    <source>
        <dbReference type="EMBL" id="HGY93492.1"/>
    </source>
</evidence>